<gene>
    <name evidence="1" type="ORF">BC10311_06318</name>
</gene>
<proteinExistence type="predicted"/>
<evidence type="ECO:0000313" key="2">
    <source>
        <dbReference type="Proteomes" id="UP000195728"/>
    </source>
</evidence>
<name>A0AB37Z1T4_9BACI</name>
<dbReference type="AlphaFoldDB" id="A0AB37Z1T4"/>
<reference evidence="1 2" key="1">
    <citation type="submission" date="2016-08" db="EMBL/GenBank/DDBJ databases">
        <authorList>
            <person name="Loux V."/>
            <person name="Rue O."/>
        </authorList>
    </citation>
    <scope>NUCLEOTIDE SEQUENCE [LARGE SCALE GENOMIC DNA]</scope>
    <source>
        <strain evidence="1 2">WSBC_10311</strain>
    </source>
</reference>
<dbReference type="Proteomes" id="UP000195728">
    <property type="component" value="Unassembled WGS sequence"/>
</dbReference>
<organism evidence="1 2">
    <name type="scientific">Bacillus wiedmannii</name>
    <dbReference type="NCBI Taxonomy" id="1890302"/>
    <lineage>
        <taxon>Bacteria</taxon>
        <taxon>Bacillati</taxon>
        <taxon>Bacillota</taxon>
        <taxon>Bacilli</taxon>
        <taxon>Bacillales</taxon>
        <taxon>Bacillaceae</taxon>
        <taxon>Bacillus</taxon>
        <taxon>Bacillus cereus group</taxon>
    </lineage>
</organism>
<sequence length="20" mass="2252">MANAENIFTGCEQEGFSYIQ</sequence>
<accession>A0AB37Z1T4</accession>
<evidence type="ECO:0000313" key="1">
    <source>
        <dbReference type="EMBL" id="SCC69338.1"/>
    </source>
</evidence>
<protein>
    <submittedName>
        <fullName evidence="1">Uncharacterized protein</fullName>
    </submittedName>
</protein>
<comment type="caution">
    <text evidence="1">The sequence shown here is derived from an EMBL/GenBank/DDBJ whole genome shotgun (WGS) entry which is preliminary data.</text>
</comment>
<dbReference type="EMBL" id="FMBG01000025">
    <property type="protein sequence ID" value="SCC69338.1"/>
    <property type="molecule type" value="Genomic_DNA"/>
</dbReference>